<keyword evidence="8 19" id="KW-0378">Hydrolase</keyword>
<comment type="caution">
    <text evidence="19">The sequence shown here is derived from an EMBL/GenBank/DDBJ whole genome shotgun (WGS) entry which is preliminary data.</text>
</comment>
<keyword evidence="12 19" id="KW-0456">Lyase</keyword>
<dbReference type="SMART" id="SM00898">
    <property type="entry name" value="Fapy_DNA_glyco"/>
    <property type="match status" value="1"/>
</dbReference>
<evidence type="ECO:0000256" key="10">
    <source>
        <dbReference type="ARBA" id="ARBA00023125"/>
    </source>
</evidence>
<evidence type="ECO:0000256" key="5">
    <source>
        <dbReference type="ARBA" id="ARBA00022723"/>
    </source>
</evidence>
<comment type="subunit">
    <text evidence="4">Monomer.</text>
</comment>
<evidence type="ECO:0000259" key="17">
    <source>
        <dbReference type="PROSITE" id="PS51066"/>
    </source>
</evidence>
<accession>A0A955RQK5</accession>
<dbReference type="FunFam" id="1.10.8.50:FF:000003">
    <property type="entry name" value="Formamidopyrimidine-DNA glycosylase"/>
    <property type="match status" value="1"/>
</dbReference>
<dbReference type="GO" id="GO:0034039">
    <property type="term" value="F:8-oxo-7,8-dihydroguanine DNA N-glycosylase activity"/>
    <property type="evidence" value="ECO:0007669"/>
    <property type="project" value="TreeGrafter"/>
</dbReference>
<dbReference type="Gene3D" id="1.10.8.50">
    <property type="match status" value="1"/>
</dbReference>
<dbReference type="InterPro" id="IPR012319">
    <property type="entry name" value="FPG_cat"/>
</dbReference>
<evidence type="ECO:0000256" key="2">
    <source>
        <dbReference type="ARBA" id="ARBA00001947"/>
    </source>
</evidence>
<keyword evidence="10" id="KW-0238">DNA-binding</keyword>
<evidence type="ECO:0000256" key="1">
    <source>
        <dbReference type="ARBA" id="ARBA00001668"/>
    </source>
</evidence>
<feature type="domain" description="FPG-type" evidence="17">
    <location>
        <begin position="248"/>
        <end position="282"/>
    </location>
</feature>
<dbReference type="InterPro" id="IPR000214">
    <property type="entry name" value="Znf_DNA_glyclase/AP_lyase"/>
</dbReference>
<dbReference type="AlphaFoldDB" id="A0A955RQK5"/>
<evidence type="ECO:0000256" key="16">
    <source>
        <dbReference type="PROSITE-ProRule" id="PRU00391"/>
    </source>
</evidence>
<gene>
    <name evidence="19" type="primary">mutM</name>
    <name evidence="19" type="ORF">KC571_04210</name>
</gene>
<feature type="domain" description="Formamidopyrimidine-DNA glycosylase catalytic" evidence="18">
    <location>
        <begin position="2"/>
        <end position="126"/>
    </location>
</feature>
<reference evidence="19" key="2">
    <citation type="journal article" date="2021" name="Microbiome">
        <title>Successional dynamics and alternative stable states in a saline activated sludge microbial community over 9 years.</title>
        <authorList>
            <person name="Wang Y."/>
            <person name="Ye J."/>
            <person name="Ju F."/>
            <person name="Liu L."/>
            <person name="Boyd J.A."/>
            <person name="Deng Y."/>
            <person name="Parks D.H."/>
            <person name="Jiang X."/>
            <person name="Yin X."/>
            <person name="Woodcroft B.J."/>
            <person name="Tyson G.W."/>
            <person name="Hugenholtz P."/>
            <person name="Polz M.F."/>
            <person name="Zhang T."/>
        </authorList>
    </citation>
    <scope>NUCLEOTIDE SEQUENCE</scope>
    <source>
        <strain evidence="19">HKST-UBA01</strain>
    </source>
</reference>
<evidence type="ECO:0000256" key="6">
    <source>
        <dbReference type="ARBA" id="ARBA00022763"/>
    </source>
</evidence>
<keyword evidence="13" id="KW-0511">Multifunctional enzyme</keyword>
<dbReference type="SUPFAM" id="SSF57716">
    <property type="entry name" value="Glucocorticoid receptor-like (DNA-binding domain)"/>
    <property type="match status" value="1"/>
</dbReference>
<dbReference type="Gene3D" id="3.20.190.10">
    <property type="entry name" value="MutM-like, N-terminal"/>
    <property type="match status" value="1"/>
</dbReference>
<evidence type="ECO:0000313" key="19">
    <source>
        <dbReference type="EMBL" id="MCA9390582.1"/>
    </source>
</evidence>
<evidence type="ECO:0000256" key="3">
    <source>
        <dbReference type="ARBA" id="ARBA00009409"/>
    </source>
</evidence>
<dbReference type="EC" id="4.2.99.18" evidence="19"/>
<reference evidence="19" key="1">
    <citation type="submission" date="2020-04" db="EMBL/GenBank/DDBJ databases">
        <authorList>
            <person name="Zhang T."/>
        </authorList>
    </citation>
    <scope>NUCLEOTIDE SEQUENCE</scope>
    <source>
        <strain evidence="19">HKST-UBA01</strain>
    </source>
</reference>
<evidence type="ECO:0000259" key="18">
    <source>
        <dbReference type="PROSITE" id="PS51068"/>
    </source>
</evidence>
<keyword evidence="11" id="KW-0234">DNA repair</keyword>
<evidence type="ECO:0000256" key="7">
    <source>
        <dbReference type="ARBA" id="ARBA00022771"/>
    </source>
</evidence>
<comment type="catalytic activity">
    <reaction evidence="1">
        <text>Hydrolysis of DNA containing ring-opened 7-methylguanine residues, releasing 2,6-diamino-4-hydroxy-5-(N-methyl)formamidopyrimidine.</text>
        <dbReference type="EC" id="3.2.2.23"/>
    </reaction>
</comment>
<evidence type="ECO:0000256" key="11">
    <source>
        <dbReference type="ARBA" id="ARBA00023204"/>
    </source>
</evidence>
<comment type="catalytic activity">
    <reaction evidence="15">
        <text>2'-deoxyribonucleotide-(2'-deoxyribose 5'-phosphate)-2'-deoxyribonucleotide-DNA = a 3'-end 2'-deoxyribonucleotide-(2,3-dehydro-2,3-deoxyribose 5'-phosphate)-DNA + a 5'-end 5'-phospho-2'-deoxyribonucleoside-DNA + H(+)</text>
        <dbReference type="Rhea" id="RHEA:66592"/>
        <dbReference type="Rhea" id="RHEA-COMP:13180"/>
        <dbReference type="Rhea" id="RHEA-COMP:16897"/>
        <dbReference type="Rhea" id="RHEA-COMP:17067"/>
        <dbReference type="ChEBI" id="CHEBI:15378"/>
        <dbReference type="ChEBI" id="CHEBI:136412"/>
        <dbReference type="ChEBI" id="CHEBI:157695"/>
        <dbReference type="ChEBI" id="CHEBI:167181"/>
        <dbReference type="EC" id="4.2.99.18"/>
    </reaction>
</comment>
<evidence type="ECO:0000256" key="13">
    <source>
        <dbReference type="ARBA" id="ARBA00023268"/>
    </source>
</evidence>
<keyword evidence="6" id="KW-0227">DNA damage</keyword>
<dbReference type="Pfam" id="PF06831">
    <property type="entry name" value="H2TH"/>
    <property type="match status" value="1"/>
</dbReference>
<name>A0A955RQK5_UNCKA</name>
<dbReference type="PANTHER" id="PTHR22993">
    <property type="entry name" value="FORMAMIDOPYRIMIDINE-DNA GLYCOSYLASE"/>
    <property type="match status" value="1"/>
</dbReference>
<dbReference type="CDD" id="cd08966">
    <property type="entry name" value="EcFpg-like_N"/>
    <property type="match status" value="1"/>
</dbReference>
<dbReference type="PROSITE" id="PS51068">
    <property type="entry name" value="FPG_CAT"/>
    <property type="match status" value="1"/>
</dbReference>
<dbReference type="GO" id="GO:0140078">
    <property type="term" value="F:class I DNA-(apurinic or apyrimidinic site) endonuclease activity"/>
    <property type="evidence" value="ECO:0007669"/>
    <property type="project" value="UniProtKB-EC"/>
</dbReference>
<evidence type="ECO:0000256" key="4">
    <source>
        <dbReference type="ARBA" id="ARBA00011245"/>
    </source>
</evidence>
<protein>
    <submittedName>
        <fullName evidence="19">Bifunctional DNA-formamidopyrimidine glycosylase/DNA-(Apurinic or apyrimidinic site) lyase</fullName>
        <ecNumber evidence="19">3.2.2.23</ecNumber>
        <ecNumber evidence="19">4.2.99.18</ecNumber>
    </submittedName>
</protein>
<dbReference type="Pfam" id="PF06827">
    <property type="entry name" value="zf-FPG_IleRS"/>
    <property type="match status" value="1"/>
</dbReference>
<evidence type="ECO:0000256" key="15">
    <source>
        <dbReference type="ARBA" id="ARBA00044632"/>
    </source>
</evidence>
<dbReference type="Proteomes" id="UP000701698">
    <property type="component" value="Unassembled WGS sequence"/>
</dbReference>
<evidence type="ECO:0000256" key="14">
    <source>
        <dbReference type="ARBA" id="ARBA00023295"/>
    </source>
</evidence>
<keyword evidence="9" id="KW-0862">Zinc</keyword>
<dbReference type="SUPFAM" id="SSF81624">
    <property type="entry name" value="N-terminal domain of MutM-like DNA repair proteins"/>
    <property type="match status" value="1"/>
</dbReference>
<dbReference type="SMART" id="SM01232">
    <property type="entry name" value="H2TH"/>
    <property type="match status" value="1"/>
</dbReference>
<dbReference type="InterPro" id="IPR010663">
    <property type="entry name" value="Znf_FPG/IleRS"/>
</dbReference>
<dbReference type="PANTHER" id="PTHR22993:SF9">
    <property type="entry name" value="FORMAMIDOPYRIMIDINE-DNA GLYCOSYLASE"/>
    <property type="match status" value="1"/>
</dbReference>
<dbReference type="EMBL" id="JAGQKX010000138">
    <property type="protein sequence ID" value="MCA9390582.1"/>
    <property type="molecule type" value="Genomic_DNA"/>
</dbReference>
<dbReference type="InterPro" id="IPR020629">
    <property type="entry name" value="FPG_Glyclase"/>
</dbReference>
<dbReference type="GO" id="GO:0003684">
    <property type="term" value="F:damaged DNA binding"/>
    <property type="evidence" value="ECO:0007669"/>
    <property type="project" value="InterPro"/>
</dbReference>
<keyword evidence="7 16" id="KW-0863">Zinc-finger</keyword>
<evidence type="ECO:0000256" key="9">
    <source>
        <dbReference type="ARBA" id="ARBA00022833"/>
    </source>
</evidence>
<dbReference type="Pfam" id="PF01149">
    <property type="entry name" value="Fapy_DNA_glyco"/>
    <property type="match status" value="1"/>
</dbReference>
<dbReference type="PROSITE" id="PS51066">
    <property type="entry name" value="ZF_FPG_2"/>
    <property type="match status" value="1"/>
</dbReference>
<dbReference type="GO" id="GO:0006284">
    <property type="term" value="P:base-excision repair"/>
    <property type="evidence" value="ECO:0007669"/>
    <property type="project" value="InterPro"/>
</dbReference>
<dbReference type="NCBIfam" id="TIGR00577">
    <property type="entry name" value="fpg"/>
    <property type="match status" value="1"/>
</dbReference>
<dbReference type="InterPro" id="IPR015886">
    <property type="entry name" value="H2TH_FPG"/>
</dbReference>
<evidence type="ECO:0000256" key="8">
    <source>
        <dbReference type="ARBA" id="ARBA00022801"/>
    </source>
</evidence>
<dbReference type="GO" id="GO:0008270">
    <property type="term" value="F:zinc ion binding"/>
    <property type="evidence" value="ECO:0007669"/>
    <property type="project" value="UniProtKB-KW"/>
</dbReference>
<dbReference type="EC" id="3.2.2.23" evidence="19"/>
<comment type="similarity">
    <text evidence="3">Belongs to the FPG family.</text>
</comment>
<sequence>MPEFPEVETVRRQLNETISGYTVGELWFDAVSVLRPNPEKISVELTGKKILSVDRKGKWIVINFEDTTSCLVIHLKLTGRLFVKRIDEKQAPYTHVILGLARNTICSFSENNCDTTLQFSTMRKFGYLEVMKKAELMEKFSNLGPDFYEDVTLNMFADALASRKIAIKTLLMNQDILSGIGNIYANDALWMAKIDPQTKAHSLDKGQREGLFTALKEVLAEGLALGGASDQWFLNVFGEKGGYQNHFKVYGKKGTPCTRCGNEIKYTKIAGRGTYYCSSCQHNL</sequence>
<dbReference type="InterPro" id="IPR010979">
    <property type="entry name" value="Ribosomal_uS13-like_H2TH"/>
</dbReference>
<comment type="cofactor">
    <cofactor evidence="2">
        <name>Zn(2+)</name>
        <dbReference type="ChEBI" id="CHEBI:29105"/>
    </cofactor>
</comment>
<dbReference type="PROSITE" id="PS01242">
    <property type="entry name" value="ZF_FPG_1"/>
    <property type="match status" value="1"/>
</dbReference>
<dbReference type="InterPro" id="IPR035937">
    <property type="entry name" value="FPG_N"/>
</dbReference>
<organism evidence="19 20">
    <name type="scientific">candidate division WWE3 bacterium</name>
    <dbReference type="NCBI Taxonomy" id="2053526"/>
    <lineage>
        <taxon>Bacteria</taxon>
        <taxon>Katanobacteria</taxon>
    </lineage>
</organism>
<evidence type="ECO:0000313" key="20">
    <source>
        <dbReference type="Proteomes" id="UP000701698"/>
    </source>
</evidence>
<keyword evidence="5" id="KW-0479">Metal-binding</keyword>
<dbReference type="SUPFAM" id="SSF46946">
    <property type="entry name" value="S13-like H2TH domain"/>
    <property type="match status" value="1"/>
</dbReference>
<dbReference type="InterPro" id="IPR015887">
    <property type="entry name" value="DNA_glyclase_Znf_dom_DNA_BS"/>
</dbReference>
<evidence type="ECO:0000256" key="12">
    <source>
        <dbReference type="ARBA" id="ARBA00023239"/>
    </source>
</evidence>
<proteinExistence type="inferred from homology"/>
<dbReference type="NCBIfam" id="NF002211">
    <property type="entry name" value="PRK01103.1"/>
    <property type="match status" value="1"/>
</dbReference>
<keyword evidence="14 19" id="KW-0326">Glycosidase</keyword>